<evidence type="ECO:0000313" key="6">
    <source>
        <dbReference type="Proteomes" id="UP001143747"/>
    </source>
</evidence>
<comment type="caution">
    <text evidence="5">The sequence shown here is derived from an EMBL/GenBank/DDBJ whole genome shotgun (WGS) entry which is preliminary data.</text>
</comment>
<evidence type="ECO:0000313" key="5">
    <source>
        <dbReference type="EMBL" id="MDE4908924.1"/>
    </source>
</evidence>
<feature type="domain" description="ABC transporter" evidence="4">
    <location>
        <begin position="1"/>
        <end position="223"/>
    </location>
</feature>
<sequence>MGTLEVSAVDGVTFSVRKGEFMGIMGSSGSGKSTLLHMLGLLDPPTKGTIAIDDKDVISLSESEKGMFRLSRFGFIFQDYALVPELTAEENVSLVAMARGEGPESYSRRSRQLLSQVGLGDRMAHLPSELSGGEQQRVAIARALINTPEILFADEPCANLDSTNSRAVLDLFQTINQKMNLTVIMVSHENWHMEYFDRVIRLRDGKIHEDFRPEKTEAATSPLRL</sequence>
<organism evidence="5 6">
    <name type="scientific">Methanogenium marinum</name>
    <dbReference type="NCBI Taxonomy" id="348610"/>
    <lineage>
        <taxon>Archaea</taxon>
        <taxon>Methanobacteriati</taxon>
        <taxon>Methanobacteriota</taxon>
        <taxon>Stenosarchaea group</taxon>
        <taxon>Methanomicrobia</taxon>
        <taxon>Methanomicrobiales</taxon>
        <taxon>Methanomicrobiaceae</taxon>
        <taxon>Methanogenium</taxon>
    </lineage>
</organism>
<evidence type="ECO:0000256" key="2">
    <source>
        <dbReference type="ARBA" id="ARBA00022741"/>
    </source>
</evidence>
<keyword evidence="3 5" id="KW-0067">ATP-binding</keyword>
<dbReference type="CDD" id="cd03255">
    <property type="entry name" value="ABC_MJ0796_LolCDE_FtsE"/>
    <property type="match status" value="1"/>
</dbReference>
<keyword evidence="2" id="KW-0547">Nucleotide-binding</keyword>
<dbReference type="GO" id="GO:0005524">
    <property type="term" value="F:ATP binding"/>
    <property type="evidence" value="ECO:0007669"/>
    <property type="project" value="UniProtKB-KW"/>
</dbReference>
<evidence type="ECO:0000259" key="4">
    <source>
        <dbReference type="PROSITE" id="PS50893"/>
    </source>
</evidence>
<dbReference type="Gene3D" id="3.40.50.300">
    <property type="entry name" value="P-loop containing nucleotide triphosphate hydrolases"/>
    <property type="match status" value="1"/>
</dbReference>
<dbReference type="SMART" id="SM00382">
    <property type="entry name" value="AAA"/>
    <property type="match status" value="1"/>
</dbReference>
<keyword evidence="1" id="KW-0813">Transport</keyword>
<dbReference type="InterPro" id="IPR003593">
    <property type="entry name" value="AAA+_ATPase"/>
</dbReference>
<accession>A0A9Q4KUI8</accession>
<dbReference type="AlphaFoldDB" id="A0A9Q4KUI8"/>
<evidence type="ECO:0000256" key="1">
    <source>
        <dbReference type="ARBA" id="ARBA00022448"/>
    </source>
</evidence>
<dbReference type="InterPro" id="IPR027417">
    <property type="entry name" value="P-loop_NTPase"/>
</dbReference>
<dbReference type="PANTHER" id="PTHR24220:SF86">
    <property type="entry name" value="ABC TRANSPORTER ABCH.1"/>
    <property type="match status" value="1"/>
</dbReference>
<keyword evidence="6" id="KW-1185">Reference proteome</keyword>
<gene>
    <name evidence="5" type="ORF">L0665_09930</name>
</gene>
<dbReference type="Proteomes" id="UP001143747">
    <property type="component" value="Unassembled WGS sequence"/>
</dbReference>
<dbReference type="Pfam" id="PF00005">
    <property type="entry name" value="ABC_tran"/>
    <property type="match status" value="1"/>
</dbReference>
<name>A0A9Q4KUI8_9EURY</name>
<dbReference type="GO" id="GO:0098796">
    <property type="term" value="C:membrane protein complex"/>
    <property type="evidence" value="ECO:0007669"/>
    <property type="project" value="UniProtKB-ARBA"/>
</dbReference>
<dbReference type="InterPro" id="IPR015854">
    <property type="entry name" value="ABC_transpr_LolD-like"/>
</dbReference>
<dbReference type="PROSITE" id="PS00211">
    <property type="entry name" value="ABC_TRANSPORTER_1"/>
    <property type="match status" value="1"/>
</dbReference>
<dbReference type="PANTHER" id="PTHR24220">
    <property type="entry name" value="IMPORT ATP-BINDING PROTEIN"/>
    <property type="match status" value="1"/>
</dbReference>
<dbReference type="InterPro" id="IPR017911">
    <property type="entry name" value="MacB-like_ATP-bd"/>
</dbReference>
<proteinExistence type="predicted"/>
<dbReference type="GO" id="GO:0016887">
    <property type="term" value="F:ATP hydrolysis activity"/>
    <property type="evidence" value="ECO:0007669"/>
    <property type="project" value="InterPro"/>
</dbReference>
<dbReference type="RefSeq" id="WP_274925752.1">
    <property type="nucleotide sequence ID" value="NZ_JAKELO010000002.1"/>
</dbReference>
<dbReference type="EMBL" id="JAKELO010000002">
    <property type="protein sequence ID" value="MDE4908924.1"/>
    <property type="molecule type" value="Genomic_DNA"/>
</dbReference>
<evidence type="ECO:0000256" key="3">
    <source>
        <dbReference type="ARBA" id="ARBA00022840"/>
    </source>
</evidence>
<dbReference type="InterPro" id="IPR003439">
    <property type="entry name" value="ABC_transporter-like_ATP-bd"/>
</dbReference>
<dbReference type="InterPro" id="IPR017871">
    <property type="entry name" value="ABC_transporter-like_CS"/>
</dbReference>
<dbReference type="GO" id="GO:0022857">
    <property type="term" value="F:transmembrane transporter activity"/>
    <property type="evidence" value="ECO:0007669"/>
    <property type="project" value="TreeGrafter"/>
</dbReference>
<dbReference type="GO" id="GO:0005886">
    <property type="term" value="C:plasma membrane"/>
    <property type="evidence" value="ECO:0007669"/>
    <property type="project" value="TreeGrafter"/>
</dbReference>
<dbReference type="PROSITE" id="PS50893">
    <property type="entry name" value="ABC_TRANSPORTER_2"/>
    <property type="match status" value="1"/>
</dbReference>
<dbReference type="SUPFAM" id="SSF52540">
    <property type="entry name" value="P-loop containing nucleoside triphosphate hydrolases"/>
    <property type="match status" value="1"/>
</dbReference>
<protein>
    <submittedName>
        <fullName evidence="5">ABC transporter ATP-binding protein</fullName>
    </submittedName>
</protein>
<reference evidence="5" key="1">
    <citation type="submission" date="2022-01" db="EMBL/GenBank/DDBJ databases">
        <title>Draft genome of Methanogenium marinum DSM 15558.</title>
        <authorList>
            <person name="Chen S.-C."/>
            <person name="You Y.-T."/>
        </authorList>
    </citation>
    <scope>NUCLEOTIDE SEQUENCE</scope>
    <source>
        <strain evidence="5">DSM 15558</strain>
    </source>
</reference>
<dbReference type="FunFam" id="3.40.50.300:FF:000032">
    <property type="entry name" value="Export ABC transporter ATP-binding protein"/>
    <property type="match status" value="1"/>
</dbReference>